<feature type="chain" id="PRO_5004911027" description="Secretion system C-terminal sorting domain-containing protein" evidence="1">
    <location>
        <begin position="30"/>
        <end position="487"/>
    </location>
</feature>
<evidence type="ECO:0000313" key="3">
    <source>
        <dbReference type="Proteomes" id="UP000019423"/>
    </source>
</evidence>
<keyword evidence="3" id="KW-1185">Reference proteome</keyword>
<reference evidence="2 3" key="1">
    <citation type="submission" date="2014-01" db="EMBL/GenBank/DDBJ databases">
        <title>Complete genome sequence of ionizing-radiation resistance bacterium Hymenobacter swuensis DY53.</title>
        <authorList>
            <person name="Jung J.-H."/>
            <person name="Jeong S.-W."/>
            <person name="Joe M.-H."/>
            <person name="Cho y.-j."/>
            <person name="Kim M.-K."/>
            <person name="Lim S.-Y."/>
        </authorList>
    </citation>
    <scope>NUCLEOTIDE SEQUENCE [LARGE SCALE GENOMIC DNA]</scope>
    <source>
        <strain evidence="2 3">DY53</strain>
    </source>
</reference>
<dbReference type="OrthoDB" id="864079at2"/>
<evidence type="ECO:0000313" key="2">
    <source>
        <dbReference type="EMBL" id="AHJ98909.1"/>
    </source>
</evidence>
<proteinExistence type="predicted"/>
<accession>W8F0L1</accession>
<dbReference type="EMBL" id="CP007145">
    <property type="protein sequence ID" value="AHJ98909.1"/>
    <property type="molecule type" value="Genomic_DNA"/>
</dbReference>
<dbReference type="KEGG" id="hsw:Hsw_3314"/>
<evidence type="ECO:0008006" key="4">
    <source>
        <dbReference type="Google" id="ProtNLM"/>
    </source>
</evidence>
<dbReference type="RefSeq" id="WP_155833027.1">
    <property type="nucleotide sequence ID" value="NZ_CP007145.1"/>
</dbReference>
<dbReference type="Proteomes" id="UP000019423">
    <property type="component" value="Chromosome"/>
</dbReference>
<dbReference type="PATRIC" id="fig|1227739.3.peg.3480"/>
<name>W8F0L1_9BACT</name>
<evidence type="ECO:0000256" key="1">
    <source>
        <dbReference type="SAM" id="SignalP"/>
    </source>
</evidence>
<dbReference type="HOGENOM" id="CLU_530779_0_0_10"/>
<dbReference type="AlphaFoldDB" id="W8F0L1"/>
<organism evidence="2 3">
    <name type="scientific">Hymenobacter swuensis DY53</name>
    <dbReference type="NCBI Taxonomy" id="1227739"/>
    <lineage>
        <taxon>Bacteria</taxon>
        <taxon>Pseudomonadati</taxon>
        <taxon>Bacteroidota</taxon>
        <taxon>Cytophagia</taxon>
        <taxon>Cytophagales</taxon>
        <taxon>Hymenobacteraceae</taxon>
        <taxon>Hymenobacter</taxon>
    </lineage>
</organism>
<feature type="signal peptide" evidence="1">
    <location>
        <begin position="1"/>
        <end position="29"/>
    </location>
</feature>
<protein>
    <recommendedName>
        <fullName evidence="4">Secretion system C-terminal sorting domain-containing protein</fullName>
    </recommendedName>
</protein>
<gene>
    <name evidence="2" type="ORF">Hsw_3314</name>
</gene>
<keyword evidence="1" id="KW-0732">Signal</keyword>
<dbReference type="eggNOG" id="COG2132">
    <property type="taxonomic scope" value="Bacteria"/>
</dbReference>
<sequence>MTYSMKTTYPMFRLLVVAGLLCASFAAHATHYLAGNITYRRYLQTNQYEVQVILYTDAGPNAVDEPATELHCLPNLEAGCAAALQNDISMQLLRQRFELINPAQCGASNVKKNFYTGLVTLPPNRWTLLVDNVNRRAGIININNSVNTSGTISATLDNSTGLFNNSPEFVSTEILSLNGNQYHRFTAKAAEVDGDSVAYEFVAPQQGFKAQGCPQPAGGFYQPPHFRLDAVTGVLETVPFTLVQGDYVIAIQANEFRRLNGRWTKIGSVQRDMLYTVRAASATNTNPRFSVLQRGSATLDFMQAIPVNPGQTVDLTLTAADPDAGQQLAFSSFTPTIYSALYPFASFPAVQKLSATQGRLTWQVPASLPLGLYQFGLTVTDDFCPQSGREIRSIAFEVTNRVLTASTKAIGNVITAYPMPFHDQVQFQLPRSRSQQILITDEVGRTVAQLTSRADGTVVWQPAGSVKPGTYLARTTEGSYSVRLVHY</sequence>
<dbReference type="STRING" id="1227739.Hsw_3314"/>